<dbReference type="GO" id="GO:0001228">
    <property type="term" value="F:DNA-binding transcription activator activity, RNA polymerase II-specific"/>
    <property type="evidence" value="ECO:0007669"/>
    <property type="project" value="InterPro"/>
</dbReference>
<dbReference type="PANTHER" id="PTHR11064">
    <property type="entry name" value="CCAAT-BINDING TRANSCRIPTION FACTOR-RELATED"/>
    <property type="match status" value="1"/>
</dbReference>
<protein>
    <recommendedName>
        <fullName evidence="4">Transcription factor CBF/NF-Y/archaeal histone domain-containing protein</fullName>
    </recommendedName>
</protein>
<accession>A0A022RVG6</accession>
<evidence type="ECO:0000256" key="3">
    <source>
        <dbReference type="ARBA" id="ARBA00023163"/>
    </source>
</evidence>
<sequence length="100" mass="11472">READLYMPMTNIVRVLRRTLPPHVKISDDAKEIIQECVSEFISFVTSEANEKAHREYKKTIHPEDVIAAMASLGFDDYVDPLTVFLNKYRAEDPERGASM</sequence>
<dbReference type="GO" id="GO:0046982">
    <property type="term" value="F:protein heterodimerization activity"/>
    <property type="evidence" value="ECO:0007669"/>
    <property type="project" value="InterPro"/>
</dbReference>
<feature type="domain" description="Transcription factor CBF/NF-Y/archaeal histone" evidence="4">
    <location>
        <begin position="6"/>
        <end position="70"/>
    </location>
</feature>
<dbReference type="InterPro" id="IPR009072">
    <property type="entry name" value="Histone-fold"/>
</dbReference>
<dbReference type="GO" id="GO:0006357">
    <property type="term" value="P:regulation of transcription by RNA polymerase II"/>
    <property type="evidence" value="ECO:0000318"/>
    <property type="project" value="GO_Central"/>
</dbReference>
<dbReference type="CDD" id="cd22907">
    <property type="entry name" value="HFD_NFYB"/>
    <property type="match status" value="1"/>
</dbReference>
<name>A0A022RVG6_ERYGU</name>
<dbReference type="Gene3D" id="1.10.20.10">
    <property type="entry name" value="Histone, subunit A"/>
    <property type="match status" value="1"/>
</dbReference>
<dbReference type="SUPFAM" id="SSF47113">
    <property type="entry name" value="Histone-fold"/>
    <property type="match status" value="1"/>
</dbReference>
<reference evidence="5 6" key="1">
    <citation type="journal article" date="2013" name="Proc. Natl. Acad. Sci. U.S.A.">
        <title>Fine-scale variation in meiotic recombination in Mimulus inferred from population shotgun sequencing.</title>
        <authorList>
            <person name="Hellsten U."/>
            <person name="Wright K.M."/>
            <person name="Jenkins J."/>
            <person name="Shu S."/>
            <person name="Yuan Y."/>
            <person name="Wessler S.R."/>
            <person name="Schmutz J."/>
            <person name="Willis J.H."/>
            <person name="Rokhsar D.S."/>
        </authorList>
    </citation>
    <scope>NUCLEOTIDE SEQUENCE [LARGE SCALE GENOMIC DNA]</scope>
    <source>
        <strain evidence="6">cv. DUN x IM62</strain>
    </source>
</reference>
<dbReference type="GO" id="GO:0000981">
    <property type="term" value="F:DNA-binding transcription factor activity, RNA polymerase II-specific"/>
    <property type="evidence" value="ECO:0000318"/>
    <property type="project" value="GO_Central"/>
</dbReference>
<dbReference type="InterPro" id="IPR027113">
    <property type="entry name" value="Transc_fact_NFYB/HAP3"/>
</dbReference>
<keyword evidence="2" id="KW-0805">Transcription regulation</keyword>
<dbReference type="STRING" id="4155.A0A022RVG6"/>
<dbReference type="EMBL" id="KI630222">
    <property type="protein sequence ID" value="EYU44049.1"/>
    <property type="molecule type" value="Genomic_DNA"/>
</dbReference>
<evidence type="ECO:0000256" key="2">
    <source>
        <dbReference type="ARBA" id="ARBA00023015"/>
    </source>
</evidence>
<keyword evidence="3" id="KW-0804">Transcription</keyword>
<dbReference type="Pfam" id="PF00808">
    <property type="entry name" value="CBFD_NFYB_HMF"/>
    <property type="match status" value="1"/>
</dbReference>
<dbReference type="InterPro" id="IPR003958">
    <property type="entry name" value="CBFA_NFYB_domain"/>
</dbReference>
<keyword evidence="6" id="KW-1185">Reference proteome</keyword>
<dbReference type="AlphaFoldDB" id="A0A022RVG6"/>
<proteinExistence type="inferred from homology"/>
<evidence type="ECO:0000313" key="6">
    <source>
        <dbReference type="Proteomes" id="UP000030748"/>
    </source>
</evidence>
<evidence type="ECO:0000256" key="1">
    <source>
        <dbReference type="ARBA" id="ARBA00009053"/>
    </source>
</evidence>
<dbReference type="PRINTS" id="PR00615">
    <property type="entry name" value="CCAATSUBUNTA"/>
</dbReference>
<organism evidence="5 6">
    <name type="scientific">Erythranthe guttata</name>
    <name type="common">Yellow monkey flower</name>
    <name type="synonym">Mimulus guttatus</name>
    <dbReference type="NCBI Taxonomy" id="4155"/>
    <lineage>
        <taxon>Eukaryota</taxon>
        <taxon>Viridiplantae</taxon>
        <taxon>Streptophyta</taxon>
        <taxon>Embryophyta</taxon>
        <taxon>Tracheophyta</taxon>
        <taxon>Spermatophyta</taxon>
        <taxon>Magnoliopsida</taxon>
        <taxon>eudicotyledons</taxon>
        <taxon>Gunneridae</taxon>
        <taxon>Pentapetalae</taxon>
        <taxon>asterids</taxon>
        <taxon>lamiids</taxon>
        <taxon>Lamiales</taxon>
        <taxon>Phrymaceae</taxon>
        <taxon>Erythranthe</taxon>
    </lineage>
</organism>
<evidence type="ECO:0000313" key="5">
    <source>
        <dbReference type="EMBL" id="EYU44049.1"/>
    </source>
</evidence>
<feature type="non-terminal residue" evidence="5">
    <location>
        <position position="1"/>
    </location>
</feature>
<gene>
    <name evidence="5" type="ORF">MIMGU_mgv1a024183mg</name>
</gene>
<comment type="similarity">
    <text evidence="1">Belongs to the NFYB/HAP3 subunit family.</text>
</comment>
<dbReference type="Proteomes" id="UP000030748">
    <property type="component" value="Unassembled WGS sequence"/>
</dbReference>
<dbReference type="PANTHER" id="PTHR11064:SF115">
    <property type="entry name" value="NUCLEAR TRANSCRIPTION FACTOR Y SUBUNIT B-9"/>
    <property type="match status" value="1"/>
</dbReference>
<dbReference type="GO" id="GO:0016602">
    <property type="term" value="C:CCAAT-binding factor complex"/>
    <property type="evidence" value="ECO:0000318"/>
    <property type="project" value="GO_Central"/>
</dbReference>
<evidence type="ECO:0000259" key="4">
    <source>
        <dbReference type="Pfam" id="PF00808"/>
    </source>
</evidence>